<dbReference type="SUPFAM" id="SSF52980">
    <property type="entry name" value="Restriction endonuclease-like"/>
    <property type="match status" value="1"/>
</dbReference>
<proteinExistence type="predicted"/>
<dbReference type="PANTHER" id="PTHR47526">
    <property type="entry name" value="ATP-DEPENDENT DNA HELICASE"/>
    <property type="match status" value="1"/>
</dbReference>
<reference evidence="4" key="1">
    <citation type="journal article" date="2017" name="bioRxiv">
        <title>Comparative analysis of the genomes of Stylophora pistillata and Acropora digitifera provides evidence for extensive differences between species of corals.</title>
        <authorList>
            <person name="Voolstra C.R."/>
            <person name="Li Y."/>
            <person name="Liew Y.J."/>
            <person name="Baumgarten S."/>
            <person name="Zoccola D."/>
            <person name="Flot J.-F."/>
            <person name="Tambutte S."/>
            <person name="Allemand D."/>
            <person name="Aranda M."/>
        </authorList>
    </citation>
    <scope>NUCLEOTIDE SEQUENCE [LARGE SCALE GENOMIC DNA]</scope>
</reference>
<name>A0A2B4RXK8_STYPI</name>
<comment type="caution">
    <text evidence="3">The sequence shown here is derived from an EMBL/GenBank/DDBJ whole genome shotgun (WGS) entry which is preliminary data.</text>
</comment>
<dbReference type="Gene3D" id="3.90.320.10">
    <property type="match status" value="1"/>
</dbReference>
<gene>
    <name evidence="3" type="ORF">AWC38_SpisGene12252</name>
</gene>
<dbReference type="InterPro" id="IPR011604">
    <property type="entry name" value="PDDEXK-like_dom_sf"/>
</dbReference>
<dbReference type="CDD" id="cd22343">
    <property type="entry name" value="PDDEXK_lambda_exonuclease-like"/>
    <property type="match status" value="1"/>
</dbReference>
<dbReference type="PROSITE" id="PS50966">
    <property type="entry name" value="ZF_SWIM"/>
    <property type="match status" value="1"/>
</dbReference>
<dbReference type="InterPro" id="IPR007527">
    <property type="entry name" value="Znf_SWIM"/>
</dbReference>
<keyword evidence="1" id="KW-0863">Zinc-finger</keyword>
<accession>A0A2B4RXK8</accession>
<evidence type="ECO:0000259" key="2">
    <source>
        <dbReference type="PROSITE" id="PS50966"/>
    </source>
</evidence>
<protein>
    <recommendedName>
        <fullName evidence="2">SWIM-type domain-containing protein</fullName>
    </recommendedName>
</protein>
<dbReference type="GO" id="GO:0008270">
    <property type="term" value="F:zinc ion binding"/>
    <property type="evidence" value="ECO:0007669"/>
    <property type="project" value="UniProtKB-KW"/>
</dbReference>
<dbReference type="InterPro" id="IPR019080">
    <property type="entry name" value="YqaJ_viral_recombinase"/>
</dbReference>
<keyword evidence="4" id="KW-1185">Reference proteome</keyword>
<organism evidence="3 4">
    <name type="scientific">Stylophora pistillata</name>
    <name type="common">Smooth cauliflower coral</name>
    <dbReference type="NCBI Taxonomy" id="50429"/>
    <lineage>
        <taxon>Eukaryota</taxon>
        <taxon>Metazoa</taxon>
        <taxon>Cnidaria</taxon>
        <taxon>Anthozoa</taxon>
        <taxon>Hexacorallia</taxon>
        <taxon>Scleractinia</taxon>
        <taxon>Astrocoeniina</taxon>
        <taxon>Pocilloporidae</taxon>
        <taxon>Stylophora</taxon>
    </lineage>
</organism>
<sequence length="924" mass="105042">MTHRIPIKVHLAELEAAAKENEYPAQAKIPRKPHGSTKVQVDCSEKLKELSRFQLLWRKKKTVAALKPIHCATTSSSSSADERAVQDGMWTTLIGVTPRPVMTAYICTSVVCMNEILPKIVKNRVEEYVESDENRVRSMRVLYEGGLISKRKYTSIGNSGDVVKQAASGSCPRNVKPLKPFLLQLADMYPSLHEKIPCIHWFMEENDTLVQSCNDNHLLLGANCEEDHPLMKAYACHLRKEMEEIEGKPLTTPKGKDIVLKFELIPADIKWMSSHSGELHNCATYFPSFANVSQANKMTIGGTIGDSTATWQPWDSRKRLEFALKVESFKKRLRDPTGEDFSKYKVDGLKNFLKERGIQLSDGGKGKRKAELVDLCEKAAEMKQAKLEDTVEDYNKLLEEKLQTEDGKLSDPKTLTARTNSFSNIPEFTFGDLYNYLVGSEEYSEENLRSFKSLLGYKLYRDGHVTDLKCCPVENRKFFFFKFKVKPTERAKTEDGQTTYNGFIILKASGEVHSAHCPCKGGSDGCCRHIAAVLFDLQVTVSNNMMSTCTSGKCEWKRRSGNCDYATPLKDLRIVKAEFGKSEKNPIKPHDFDPGLSSFDPVLMREKLRRGLQQLHRESVAIQFLPKCKDPVIPEPVVAEHVSNNANVERFETVESVSVYTMKEYAEIFKCQNNISINDDISEETRQSFIKFVTVDKNQCDMICLKTIDQGSSQFWYDQRSGRITASNFYRVCHMRESTEKSNIVKLLMNYCPMEHVPEQLQWGHEKEIAASELYLKKISKRHNKVSLVESGLVINQKWPFLGASPDRIRHCKCHGKTLVECKSLFAKRNLLPGVAASDKLLKTTTGFKLKEETSWYYQIQGQMGISGIHATDLVIYTNKGILIVHVEFNAEFWQQILDKLKLFFAKFMVPELLTGKILCEIRA</sequence>
<dbReference type="Proteomes" id="UP000225706">
    <property type="component" value="Unassembled WGS sequence"/>
</dbReference>
<dbReference type="GO" id="GO:0006281">
    <property type="term" value="P:DNA repair"/>
    <property type="evidence" value="ECO:0007669"/>
    <property type="project" value="UniProtKB-ARBA"/>
</dbReference>
<dbReference type="PANTHER" id="PTHR47526:SF3">
    <property type="entry name" value="PHD-TYPE DOMAIN-CONTAINING PROTEIN"/>
    <property type="match status" value="1"/>
</dbReference>
<dbReference type="InterPro" id="IPR011335">
    <property type="entry name" value="Restrct_endonuc-II-like"/>
</dbReference>
<dbReference type="AlphaFoldDB" id="A0A2B4RXK8"/>
<dbReference type="OrthoDB" id="5980319at2759"/>
<evidence type="ECO:0000256" key="1">
    <source>
        <dbReference type="PROSITE-ProRule" id="PRU00325"/>
    </source>
</evidence>
<feature type="domain" description="SWIM-type" evidence="2">
    <location>
        <begin position="502"/>
        <end position="538"/>
    </location>
</feature>
<keyword evidence="1" id="KW-0479">Metal-binding</keyword>
<evidence type="ECO:0000313" key="3">
    <source>
        <dbReference type="EMBL" id="PFX23184.1"/>
    </source>
</evidence>
<dbReference type="Pfam" id="PF09588">
    <property type="entry name" value="YqaJ"/>
    <property type="match status" value="1"/>
</dbReference>
<dbReference type="EMBL" id="LSMT01000215">
    <property type="protein sequence ID" value="PFX23184.1"/>
    <property type="molecule type" value="Genomic_DNA"/>
</dbReference>
<keyword evidence="1" id="KW-0862">Zinc</keyword>
<evidence type="ECO:0000313" key="4">
    <source>
        <dbReference type="Proteomes" id="UP000225706"/>
    </source>
</evidence>